<dbReference type="HOGENOM" id="CLU_159890_2_0_9"/>
<comment type="similarity">
    <text evidence="2">Belongs to the UPF0298 family.</text>
</comment>
<keyword evidence="1 2" id="KW-0963">Cytoplasm</keyword>
<dbReference type="eggNOG" id="COG4471">
    <property type="taxonomic scope" value="Bacteria"/>
</dbReference>
<keyword evidence="4" id="KW-1185">Reference proteome</keyword>
<dbReference type="InterPro" id="IPR016979">
    <property type="entry name" value="DUF2129"/>
</dbReference>
<dbReference type="Pfam" id="PF09902">
    <property type="entry name" value="DUF2129"/>
    <property type="match status" value="1"/>
</dbReference>
<organism evidence="3 4">
    <name type="scientific">Amphibacillus xylanus (strain ATCC 51415 / DSM 6626 / JCM 7361 / LMG 17667 / NBRC 15112 / Ep01)</name>
    <dbReference type="NCBI Taxonomy" id="698758"/>
    <lineage>
        <taxon>Bacteria</taxon>
        <taxon>Bacillati</taxon>
        <taxon>Bacillota</taxon>
        <taxon>Bacilli</taxon>
        <taxon>Bacillales</taxon>
        <taxon>Bacillaceae</taxon>
        <taxon>Amphibacillus</taxon>
    </lineage>
</organism>
<reference evidence="3 4" key="1">
    <citation type="submission" date="2011-01" db="EMBL/GenBank/DDBJ databases">
        <title>Whole genome sequence of Amphibacillus xylinus NBRC 15112.</title>
        <authorList>
            <person name="Nakazawa H."/>
            <person name="Katano Y."/>
            <person name="Nakamura S."/>
            <person name="Sasagawa M."/>
            <person name="Fukada J."/>
            <person name="Arai T."/>
            <person name="Sasakura N."/>
            <person name="Mochizuki D."/>
            <person name="Hosoyama A."/>
            <person name="Harada K."/>
            <person name="Horikawa H."/>
            <person name="Kato Y."/>
            <person name="Harada T."/>
            <person name="Sasaki K."/>
            <person name="Sekiguchi M."/>
            <person name="Hodoyama M."/>
            <person name="Nishiko R."/>
            <person name="Narita H."/>
            <person name="Hanamaki A."/>
            <person name="Hata C."/>
            <person name="Konno Y."/>
            <person name="Niimura Y."/>
            <person name="Yamazaki S."/>
            <person name="Fujita N."/>
        </authorList>
    </citation>
    <scope>NUCLEOTIDE SEQUENCE [LARGE SCALE GENOMIC DNA]</scope>
    <source>
        <strain evidence="4">ATCC 51415 / DSM 6626 / JCM 7361 / LMG 17667 / NBRC 15112 / Ep01</strain>
    </source>
</reference>
<dbReference type="KEGG" id="axl:AXY_16060"/>
<dbReference type="RefSeq" id="WP_015010335.1">
    <property type="nucleotide sequence ID" value="NC_018704.1"/>
</dbReference>
<evidence type="ECO:0000256" key="1">
    <source>
        <dbReference type="ARBA" id="ARBA00022490"/>
    </source>
</evidence>
<gene>
    <name evidence="3" type="ordered locus">AXY_16060</name>
</gene>
<dbReference type="NCBIfam" id="NF002777">
    <property type="entry name" value="PRK02886.1"/>
    <property type="match status" value="1"/>
</dbReference>
<comment type="subcellular location">
    <subcellularLocation>
        <location evidence="2">Cytoplasm</location>
    </subcellularLocation>
</comment>
<dbReference type="OrthoDB" id="2990788at2"/>
<accession>K0J7P7</accession>
<dbReference type="Proteomes" id="UP000006294">
    <property type="component" value="Chromosome"/>
</dbReference>
<dbReference type="AlphaFoldDB" id="K0J7P7"/>
<name>K0J7P7_AMPXN</name>
<dbReference type="GO" id="GO:0005737">
    <property type="term" value="C:cytoplasm"/>
    <property type="evidence" value="ECO:0007669"/>
    <property type="project" value="UniProtKB-SubCell"/>
</dbReference>
<evidence type="ECO:0000313" key="3">
    <source>
        <dbReference type="EMBL" id="BAM47738.1"/>
    </source>
</evidence>
<dbReference type="PIRSF" id="PIRSF031653">
    <property type="entry name" value="UCP031653"/>
    <property type="match status" value="1"/>
</dbReference>
<evidence type="ECO:0000256" key="2">
    <source>
        <dbReference type="HAMAP-Rule" id="MF_01126"/>
    </source>
</evidence>
<evidence type="ECO:0000313" key="4">
    <source>
        <dbReference type="Proteomes" id="UP000006294"/>
    </source>
</evidence>
<dbReference type="STRING" id="698758.AXY_16060"/>
<protein>
    <recommendedName>
        <fullName evidence="2">UPF0298 protein AXY_16060</fullName>
    </recommendedName>
</protein>
<sequence length="92" mass="11232">MIRTKRQGLIVWFKQMKNVKQLKRHGHLISVSRKLRYAVIYVDQDQLEDRVQKLERLPFVTKVDRSYKPFIKQEFDKTKIDEAKEYDYKMGI</sequence>
<proteinExistence type="inferred from homology"/>
<dbReference type="HAMAP" id="MF_01126">
    <property type="entry name" value="UPF0298"/>
    <property type="match status" value="1"/>
</dbReference>
<dbReference type="EMBL" id="AP012050">
    <property type="protein sequence ID" value="BAM47738.1"/>
    <property type="molecule type" value="Genomic_DNA"/>
</dbReference>